<gene>
    <name evidence="3" type="ORF">NLU13_8981</name>
</gene>
<keyword evidence="4" id="KW-1185">Reference proteome</keyword>
<reference evidence="3" key="1">
    <citation type="submission" date="2022-10" db="EMBL/GenBank/DDBJ databases">
        <title>Determination and structural analysis of whole genome sequence of Sarocladium strictum F4-1.</title>
        <authorList>
            <person name="Hu L."/>
            <person name="Jiang Y."/>
        </authorList>
    </citation>
    <scope>NUCLEOTIDE SEQUENCE</scope>
    <source>
        <strain evidence="3">F4-1</strain>
    </source>
</reference>
<feature type="region of interest" description="Disordered" evidence="2">
    <location>
        <begin position="123"/>
        <end position="147"/>
    </location>
</feature>
<dbReference type="AlphaFoldDB" id="A0AA39G9S7"/>
<feature type="compositionally biased region" description="Polar residues" evidence="2">
    <location>
        <begin position="53"/>
        <end position="64"/>
    </location>
</feature>
<evidence type="ECO:0000256" key="1">
    <source>
        <dbReference type="ARBA" id="ARBA00024204"/>
    </source>
</evidence>
<dbReference type="GO" id="GO:0005758">
    <property type="term" value="C:mitochondrial intermembrane space"/>
    <property type="evidence" value="ECO:0007669"/>
    <property type="project" value="InterPro"/>
</dbReference>
<accession>A0AA39G9S7</accession>
<evidence type="ECO:0000313" key="3">
    <source>
        <dbReference type="EMBL" id="KAK0383066.1"/>
    </source>
</evidence>
<dbReference type="InterPro" id="IPR019171">
    <property type="entry name" value="MIX23"/>
</dbReference>
<name>A0AA39G9S7_SARSR</name>
<sequence>MAEKPATPELTPQFCFSTRTLRDFLRLSRSSIDDSITQNLNALITPSRVGFDPSSTNQRSSRPSLRSIDPQACQNFRDKVLFPSWEARSEVINYCGMVATSPDTEDPDAELREIENQKDRRELWTRGWTHTPGDSSLGKQGPRCWRR</sequence>
<dbReference type="Pfam" id="PF09774">
    <property type="entry name" value="MIX23"/>
    <property type="match status" value="1"/>
</dbReference>
<organism evidence="3 4">
    <name type="scientific">Sarocladium strictum</name>
    <name type="common">Black bundle disease fungus</name>
    <name type="synonym">Acremonium strictum</name>
    <dbReference type="NCBI Taxonomy" id="5046"/>
    <lineage>
        <taxon>Eukaryota</taxon>
        <taxon>Fungi</taxon>
        <taxon>Dikarya</taxon>
        <taxon>Ascomycota</taxon>
        <taxon>Pezizomycotina</taxon>
        <taxon>Sordariomycetes</taxon>
        <taxon>Hypocreomycetidae</taxon>
        <taxon>Hypocreales</taxon>
        <taxon>Sarocladiaceae</taxon>
        <taxon>Sarocladium</taxon>
    </lineage>
</organism>
<dbReference type="PANTHER" id="PTHR31905">
    <property type="entry name" value="COILED-COIL DOMAIN-CONTAINING PROTEIN 58"/>
    <property type="match status" value="1"/>
</dbReference>
<dbReference type="PANTHER" id="PTHR31905:SF2">
    <property type="entry name" value="PROTEIN MIX23"/>
    <property type="match status" value="1"/>
</dbReference>
<evidence type="ECO:0000256" key="2">
    <source>
        <dbReference type="SAM" id="MobiDB-lite"/>
    </source>
</evidence>
<feature type="region of interest" description="Disordered" evidence="2">
    <location>
        <begin position="46"/>
        <end position="68"/>
    </location>
</feature>
<dbReference type="EMBL" id="JAPDFR010000009">
    <property type="protein sequence ID" value="KAK0383066.1"/>
    <property type="molecule type" value="Genomic_DNA"/>
</dbReference>
<dbReference type="Proteomes" id="UP001175261">
    <property type="component" value="Unassembled WGS sequence"/>
</dbReference>
<proteinExistence type="inferred from homology"/>
<evidence type="ECO:0000313" key="4">
    <source>
        <dbReference type="Proteomes" id="UP001175261"/>
    </source>
</evidence>
<comment type="caution">
    <text evidence="3">The sequence shown here is derived from an EMBL/GenBank/DDBJ whole genome shotgun (WGS) entry which is preliminary data.</text>
</comment>
<comment type="similarity">
    <text evidence="1">Belongs to the MIX23 family.</text>
</comment>
<protein>
    <submittedName>
        <fullName evidence="3">Uncharacterized protein</fullName>
    </submittedName>
</protein>